<proteinExistence type="predicted"/>
<evidence type="ECO:0000313" key="3">
    <source>
        <dbReference type="Proteomes" id="UP000269689"/>
    </source>
</evidence>
<gene>
    <name evidence="2" type="ORF">EDD53_2058</name>
</gene>
<dbReference type="RefSeq" id="WP_123793114.1">
    <property type="nucleotide sequence ID" value="NZ_RKQK01000003.1"/>
</dbReference>
<dbReference type="AlphaFoldDB" id="A0A3N4U6F7"/>
<keyword evidence="3" id="KW-1185">Reference proteome</keyword>
<evidence type="ECO:0000256" key="1">
    <source>
        <dbReference type="SAM" id="SignalP"/>
    </source>
</evidence>
<dbReference type="EMBL" id="RKQK01000003">
    <property type="protein sequence ID" value="RPE66356.1"/>
    <property type="molecule type" value="Genomic_DNA"/>
</dbReference>
<evidence type="ECO:0000313" key="2">
    <source>
        <dbReference type="EMBL" id="RPE66356.1"/>
    </source>
</evidence>
<evidence type="ECO:0008006" key="4">
    <source>
        <dbReference type="Google" id="ProtNLM"/>
    </source>
</evidence>
<reference evidence="2 3" key="1">
    <citation type="submission" date="2018-11" db="EMBL/GenBank/DDBJ databases">
        <title>Genomic Encyclopedia of Type Strains, Phase IV (KMG-IV): sequencing the most valuable type-strain genomes for metagenomic binning, comparative biology and taxonomic classification.</title>
        <authorList>
            <person name="Goeker M."/>
        </authorList>
    </citation>
    <scope>NUCLEOTIDE SEQUENCE [LARGE SCALE GENOMIC DNA]</scope>
    <source>
        <strain evidence="2 3">DSM 104731</strain>
    </source>
</reference>
<dbReference type="Proteomes" id="UP000269689">
    <property type="component" value="Unassembled WGS sequence"/>
</dbReference>
<keyword evidence="1" id="KW-0732">Signal</keyword>
<sequence length="115" mass="11965">MRFKSPILAFVLAALMIATSGAMATARGVARDAAGQMVLCTGMGPVTVLMDTQGQPIGKAHYCPDCALGTLAFVDGDAVVPKASYRAQDLEFPRQFSAQAIVNKVINVARGPPAV</sequence>
<feature type="signal peptide" evidence="1">
    <location>
        <begin position="1"/>
        <end position="24"/>
    </location>
</feature>
<feature type="chain" id="PRO_5018016453" description="DUF2946 family protein" evidence="1">
    <location>
        <begin position="25"/>
        <end position="115"/>
    </location>
</feature>
<accession>A0A3N4U6F7</accession>
<name>A0A3N4U6F7_9RHOB</name>
<comment type="caution">
    <text evidence="2">The sequence shown here is derived from an EMBL/GenBank/DDBJ whole genome shotgun (WGS) entry which is preliminary data.</text>
</comment>
<organism evidence="2 3">
    <name type="scientific">Pacificibacter maritimus</name>
    <dbReference type="NCBI Taxonomy" id="762213"/>
    <lineage>
        <taxon>Bacteria</taxon>
        <taxon>Pseudomonadati</taxon>
        <taxon>Pseudomonadota</taxon>
        <taxon>Alphaproteobacteria</taxon>
        <taxon>Rhodobacterales</taxon>
        <taxon>Roseobacteraceae</taxon>
        <taxon>Pacificibacter</taxon>
    </lineage>
</organism>
<protein>
    <recommendedName>
        <fullName evidence="4">DUF2946 family protein</fullName>
    </recommendedName>
</protein>